<protein>
    <submittedName>
        <fullName evidence="2">Uncharacterized protein</fullName>
    </submittedName>
</protein>
<evidence type="ECO:0000256" key="1">
    <source>
        <dbReference type="SAM" id="Phobius"/>
    </source>
</evidence>
<reference evidence="2 3" key="1">
    <citation type="submission" date="2024-06" db="EMBL/GenBank/DDBJ databases">
        <authorList>
            <person name="Kim D.-U."/>
        </authorList>
    </citation>
    <scope>NUCLEOTIDE SEQUENCE [LARGE SCALE GENOMIC DNA]</scope>
    <source>
        <strain evidence="2 3">KACC15460</strain>
    </source>
</reference>
<dbReference type="Proteomes" id="UP001548832">
    <property type="component" value="Unassembled WGS sequence"/>
</dbReference>
<keyword evidence="1" id="KW-1133">Transmembrane helix</keyword>
<dbReference type="EMBL" id="JBEWSZ010000008">
    <property type="protein sequence ID" value="MET2832198.1"/>
    <property type="molecule type" value="Genomic_DNA"/>
</dbReference>
<dbReference type="RefSeq" id="WP_354464425.1">
    <property type="nucleotide sequence ID" value="NZ_JBEWSZ010000008.1"/>
</dbReference>
<name>A0ABV2DRZ3_9HYPH</name>
<keyword evidence="3" id="KW-1185">Reference proteome</keyword>
<evidence type="ECO:0000313" key="2">
    <source>
        <dbReference type="EMBL" id="MET2832198.1"/>
    </source>
</evidence>
<comment type="caution">
    <text evidence="2">The sequence shown here is derived from an EMBL/GenBank/DDBJ whole genome shotgun (WGS) entry which is preliminary data.</text>
</comment>
<proteinExistence type="predicted"/>
<keyword evidence="1" id="KW-0472">Membrane</keyword>
<evidence type="ECO:0000313" key="3">
    <source>
        <dbReference type="Proteomes" id="UP001548832"/>
    </source>
</evidence>
<keyword evidence="1" id="KW-0812">Transmembrane</keyword>
<sequence>MDTKEFRGFGKRADNVGMARQTRPIAPPPPSQTLADYGFYAALGLLVLATSGFVSVMLNRPPVAADKTAAASAAVEPPYDGGLITEPTRVDRAGEPDATYMVQKLAYEGAGVVNVISSRSSANTGIWFTQAKYDCNKGTLFNLAGGESRSAMSAKSADYNWSYLVVGSSATMVARFACSKAGLKLYVAG</sequence>
<gene>
    <name evidence="2" type="ORF">ABVQ20_35170</name>
</gene>
<feature type="transmembrane region" description="Helical" evidence="1">
    <location>
        <begin position="37"/>
        <end position="58"/>
    </location>
</feature>
<accession>A0ABV2DRZ3</accession>
<organism evidence="2 3">
    <name type="scientific">Mesorhizobium shangrilense</name>
    <dbReference type="NCBI Taxonomy" id="460060"/>
    <lineage>
        <taxon>Bacteria</taxon>
        <taxon>Pseudomonadati</taxon>
        <taxon>Pseudomonadota</taxon>
        <taxon>Alphaproteobacteria</taxon>
        <taxon>Hyphomicrobiales</taxon>
        <taxon>Phyllobacteriaceae</taxon>
        <taxon>Mesorhizobium</taxon>
    </lineage>
</organism>